<dbReference type="Proteomes" id="UP000308836">
    <property type="component" value="Unassembled WGS sequence"/>
</dbReference>
<reference evidence="1" key="1">
    <citation type="submission" date="2019-04" db="EMBL/GenBank/DDBJ databases">
        <title>Microbes associate with the intestines of laboratory mice.</title>
        <authorList>
            <person name="Navarre W."/>
            <person name="Wong E."/>
            <person name="Huang K."/>
            <person name="Tropini C."/>
            <person name="Ng K."/>
            <person name="Yu B."/>
        </authorList>
    </citation>
    <scope>NUCLEOTIDE SEQUENCE</scope>
    <source>
        <strain evidence="1">NM09_H32</strain>
    </source>
</reference>
<sequence length="236" mass="27152">MKKQEKIYALKELADELGVDKEKLMARIKYLKENGTFEKENNKKNSYTEKDLLFLKTIILFNRTGLSSKSISKCIQGKDSISNLLKQQIEKYRSAKYLASKIIKEENPFNPGIIEKYYKFSSNQIAKKVPYPGLPLQPLQPLDSNNPLVQIAYCPRCGYPQYVHLANYENAEISSDPREMGSEIVYETITREDEFSCPNCHQKFGLTGYISEYPAGEINFVSVNTTPFDPFQKEKE</sequence>
<protein>
    <submittedName>
        <fullName evidence="1">Uncharacterized protein</fullName>
    </submittedName>
</protein>
<comment type="caution">
    <text evidence="1">The sequence shown here is derived from an EMBL/GenBank/DDBJ whole genome shotgun (WGS) entry which is preliminary data.</text>
</comment>
<keyword evidence="2" id="KW-1185">Reference proteome</keyword>
<evidence type="ECO:0000313" key="1">
    <source>
        <dbReference type="EMBL" id="TGY64942.1"/>
    </source>
</evidence>
<accession>A0AC61R5C1</accession>
<evidence type="ECO:0000313" key="2">
    <source>
        <dbReference type="Proteomes" id="UP000308836"/>
    </source>
</evidence>
<dbReference type="EMBL" id="SRYG01000028">
    <property type="protein sequence ID" value="TGY64942.1"/>
    <property type="molecule type" value="Genomic_DNA"/>
</dbReference>
<organism evidence="1 2">
    <name type="scientific">Dubosiella muris</name>
    <dbReference type="NCBI Taxonomy" id="3038133"/>
    <lineage>
        <taxon>Bacteria</taxon>
        <taxon>Bacillati</taxon>
        <taxon>Bacillota</taxon>
        <taxon>Erysipelotrichia</taxon>
        <taxon>Erysipelotrichales</taxon>
        <taxon>Erysipelotrichaceae</taxon>
        <taxon>Dubosiella</taxon>
    </lineage>
</organism>
<proteinExistence type="predicted"/>
<gene>
    <name evidence="1" type="ORF">E5336_11130</name>
</gene>
<name>A0AC61R5C1_9FIRM</name>